<dbReference type="PANTHER" id="PTHR43943:SF2">
    <property type="entry name" value="DEHYDROGENASE_REDUCTASE 4"/>
    <property type="match status" value="1"/>
</dbReference>
<evidence type="ECO:0000256" key="1">
    <source>
        <dbReference type="ARBA" id="ARBA00006484"/>
    </source>
</evidence>
<comment type="caution">
    <text evidence="2">The sequence shown here is derived from an EMBL/GenBank/DDBJ whole genome shotgun (WGS) entry which is preliminary data.</text>
</comment>
<dbReference type="PRINTS" id="PR00081">
    <property type="entry name" value="GDHRDH"/>
</dbReference>
<sequence>MSFHYSDAYLKKRFAGKVAICTASTTGIGFATAERLAREGAKVVVSSRRQENVDAAVKKLRDQNLEVSGTVCHQAKKEDRQSLIDFTLTTYGGIDLLFVSAGVNPHSGYMLNIEETEWEKLFDVNVKSTFLMIRECVPHLIQRGGGAIVTNATVLALHPNLKLASEYLGPYATSKCAVVGLTRALAEPLASHKIRINCIAPGAFKTDFLEGIYKSYLPDQSTIPSFVTRTIMMNRAGNPAECGSAVAFLLSEDASFMTGEVLTVSGGTIFSPDANL</sequence>
<dbReference type="InterPro" id="IPR002347">
    <property type="entry name" value="SDR_fam"/>
</dbReference>
<reference evidence="2" key="1">
    <citation type="submission" date="2021-10" db="EMBL/GenBank/DDBJ databases">
        <title>Tropical sea cucumber genome reveals ecological adaptation and Cuvierian tubules defense mechanism.</title>
        <authorList>
            <person name="Chen T."/>
        </authorList>
    </citation>
    <scope>NUCLEOTIDE SEQUENCE</scope>
    <source>
        <strain evidence="2">Nanhai2018</strain>
        <tissue evidence="2">Muscle</tissue>
    </source>
</reference>
<dbReference type="AlphaFoldDB" id="A0A9Q1C2D8"/>
<accession>A0A9Q1C2D8</accession>
<comment type="similarity">
    <text evidence="1">Belongs to the short-chain dehydrogenases/reductases (SDR) family.</text>
</comment>
<protein>
    <submittedName>
        <fullName evidence="2">Dehydrogenase/reductase SDR family member 4</fullName>
    </submittedName>
</protein>
<proteinExistence type="inferred from homology"/>
<dbReference type="Pfam" id="PF13561">
    <property type="entry name" value="adh_short_C2"/>
    <property type="match status" value="1"/>
</dbReference>
<dbReference type="PANTHER" id="PTHR43943">
    <property type="entry name" value="DEHYDROGENASE/REDUCTASE (SDR FAMILY) MEMBER 4"/>
    <property type="match status" value="1"/>
</dbReference>
<dbReference type="EMBL" id="JAIZAY010000008">
    <property type="protein sequence ID" value="KAJ8037337.1"/>
    <property type="molecule type" value="Genomic_DNA"/>
</dbReference>
<organism evidence="2 3">
    <name type="scientific">Holothuria leucospilota</name>
    <name type="common">Black long sea cucumber</name>
    <name type="synonym">Mertensiothuria leucospilota</name>
    <dbReference type="NCBI Taxonomy" id="206669"/>
    <lineage>
        <taxon>Eukaryota</taxon>
        <taxon>Metazoa</taxon>
        <taxon>Echinodermata</taxon>
        <taxon>Eleutherozoa</taxon>
        <taxon>Echinozoa</taxon>
        <taxon>Holothuroidea</taxon>
        <taxon>Aspidochirotacea</taxon>
        <taxon>Aspidochirotida</taxon>
        <taxon>Holothuriidae</taxon>
        <taxon>Holothuria</taxon>
    </lineage>
</organism>
<dbReference type="PRINTS" id="PR00080">
    <property type="entry name" value="SDRFAMILY"/>
</dbReference>
<dbReference type="InterPro" id="IPR036291">
    <property type="entry name" value="NAD(P)-bd_dom_sf"/>
</dbReference>
<dbReference type="Proteomes" id="UP001152320">
    <property type="component" value="Chromosome 8"/>
</dbReference>
<keyword evidence="3" id="KW-1185">Reference proteome</keyword>
<name>A0A9Q1C2D8_HOLLE</name>
<evidence type="ECO:0000313" key="3">
    <source>
        <dbReference type="Proteomes" id="UP001152320"/>
    </source>
</evidence>
<dbReference type="SUPFAM" id="SSF51735">
    <property type="entry name" value="NAD(P)-binding Rossmann-fold domains"/>
    <property type="match status" value="1"/>
</dbReference>
<dbReference type="OrthoDB" id="294295at2759"/>
<evidence type="ECO:0000313" key="2">
    <source>
        <dbReference type="EMBL" id="KAJ8037337.1"/>
    </source>
</evidence>
<dbReference type="Gene3D" id="3.40.50.720">
    <property type="entry name" value="NAD(P)-binding Rossmann-like Domain"/>
    <property type="match status" value="1"/>
</dbReference>
<gene>
    <name evidence="2" type="ORF">HOLleu_18132</name>
</gene>
<dbReference type="GO" id="GO:0004090">
    <property type="term" value="F:carbonyl reductase (NADPH) activity"/>
    <property type="evidence" value="ECO:0007669"/>
    <property type="project" value="TreeGrafter"/>
</dbReference>
<dbReference type="FunFam" id="3.40.50.720:FF:000084">
    <property type="entry name" value="Short-chain dehydrogenase reductase"/>
    <property type="match status" value="1"/>
</dbReference>